<dbReference type="EMBL" id="CP031264">
    <property type="protein sequence ID" value="AXI80334.1"/>
    <property type="molecule type" value="Genomic_DNA"/>
</dbReference>
<evidence type="ECO:0000313" key="2">
    <source>
        <dbReference type="Proteomes" id="UP000249340"/>
    </source>
</evidence>
<protein>
    <submittedName>
        <fullName evidence="1">Uncharacterized protein</fullName>
    </submittedName>
</protein>
<accession>A0A345T2X9</accession>
<name>A0A345T2X9_9ACTN</name>
<gene>
    <name evidence="1" type="ORF">C7M71_025965</name>
</gene>
<dbReference type="KEGG" id="stri:C7M71_025965"/>
<dbReference type="AlphaFoldDB" id="A0A345T2X9"/>
<reference evidence="2" key="1">
    <citation type="submission" date="2018-07" db="EMBL/GenBank/DDBJ databases">
        <title>Streptacidiphilus bronchialis DSM 106435 chromosome.</title>
        <authorList>
            <person name="Batra D."/>
            <person name="Gulvik C.A."/>
        </authorList>
    </citation>
    <scope>NUCLEOTIDE SEQUENCE [LARGE SCALE GENOMIC DNA]</scope>
    <source>
        <strain evidence="2">DSM 106435</strain>
    </source>
</reference>
<proteinExistence type="predicted"/>
<sequence>MSRRPEPPRITFGGKPAVVLSPEDYQSLAAARRQVGGQATRIKVLRRELADAVALLAEAEAQLADHHRHPADAPADGPADAAAPCAGCGLLESVREWMRAPQRSGAPGHSAAEPGAG</sequence>
<dbReference type="OrthoDB" id="3386619at2"/>
<organism evidence="1 2">
    <name type="scientific">Peterkaempfera bronchialis</name>
    <dbReference type="NCBI Taxonomy" id="2126346"/>
    <lineage>
        <taxon>Bacteria</taxon>
        <taxon>Bacillati</taxon>
        <taxon>Actinomycetota</taxon>
        <taxon>Actinomycetes</taxon>
        <taxon>Kitasatosporales</taxon>
        <taxon>Streptomycetaceae</taxon>
        <taxon>Peterkaempfera</taxon>
    </lineage>
</organism>
<dbReference type="Proteomes" id="UP000249340">
    <property type="component" value="Chromosome"/>
</dbReference>
<dbReference type="RefSeq" id="WP_111495108.1">
    <property type="nucleotide sequence ID" value="NZ_CP031264.1"/>
</dbReference>
<evidence type="ECO:0000313" key="1">
    <source>
        <dbReference type="EMBL" id="AXI80334.1"/>
    </source>
</evidence>
<keyword evidence="2" id="KW-1185">Reference proteome</keyword>